<organism evidence="1 2">
    <name type="scientific">Panagrolaimus sp. JU765</name>
    <dbReference type="NCBI Taxonomy" id="591449"/>
    <lineage>
        <taxon>Eukaryota</taxon>
        <taxon>Metazoa</taxon>
        <taxon>Ecdysozoa</taxon>
        <taxon>Nematoda</taxon>
        <taxon>Chromadorea</taxon>
        <taxon>Rhabditida</taxon>
        <taxon>Tylenchina</taxon>
        <taxon>Panagrolaimomorpha</taxon>
        <taxon>Panagrolaimoidea</taxon>
        <taxon>Panagrolaimidae</taxon>
        <taxon>Panagrolaimus</taxon>
    </lineage>
</organism>
<proteinExistence type="predicted"/>
<protein>
    <submittedName>
        <fullName evidence="2">Uncharacterized protein</fullName>
    </submittedName>
</protein>
<reference evidence="2" key="1">
    <citation type="submission" date="2022-11" db="UniProtKB">
        <authorList>
            <consortium name="WormBaseParasite"/>
        </authorList>
    </citation>
    <scope>IDENTIFICATION</scope>
</reference>
<evidence type="ECO:0000313" key="2">
    <source>
        <dbReference type="WBParaSite" id="JU765_v2.g8103.t1"/>
    </source>
</evidence>
<evidence type="ECO:0000313" key="1">
    <source>
        <dbReference type="Proteomes" id="UP000887576"/>
    </source>
</evidence>
<dbReference type="Proteomes" id="UP000887576">
    <property type="component" value="Unplaced"/>
</dbReference>
<sequence length="287" mass="33331">MDISENDSEVSPPSYCVVEAHDGTLYSPALNVTWPNRPLNGRYSKKYKEEQNRKSKVIRAKNRQSEKKRKVKDFDEELEMDSDAMTEIQERMKFAKKNDDKFKDWMTFNELEKEMKKEKVVPERKSSENGEKSASEDSETESFSELTSSNPDSSRETDITLPQIPKSDPNLTSHFVGIQKPEKVIKHLRPTHFVLYYKKNDIYTIADIPLELPLMLAYMSNKGKVYHCPLLKERRSDGKKIWQVQFNSEGLDDTQPCFLSLSALVSFHESFYCMNKNGEVELMPTMD</sequence>
<name>A0AC34RLC6_9BILA</name>
<dbReference type="WBParaSite" id="JU765_v2.g8103.t1">
    <property type="protein sequence ID" value="JU765_v2.g8103.t1"/>
    <property type="gene ID" value="JU765_v2.g8103"/>
</dbReference>
<accession>A0AC34RLC6</accession>